<evidence type="ECO:0000313" key="3">
    <source>
        <dbReference type="EMBL" id="KIV81936.1"/>
    </source>
</evidence>
<proteinExistence type="predicted"/>
<dbReference type="InterPro" id="IPR043519">
    <property type="entry name" value="NT_sf"/>
</dbReference>
<dbReference type="Gene3D" id="3.30.460.10">
    <property type="entry name" value="Beta Polymerase, domain 2"/>
    <property type="match status" value="1"/>
</dbReference>
<reference evidence="3 4" key="1">
    <citation type="submission" date="2015-01" db="EMBL/GenBank/DDBJ databases">
        <title>The Genome Sequence of Exophiala sideris CBS121828.</title>
        <authorList>
            <consortium name="The Broad Institute Genomics Platform"/>
            <person name="Cuomo C."/>
            <person name="de Hoog S."/>
            <person name="Gorbushina A."/>
            <person name="Stielow B."/>
            <person name="Teixiera M."/>
            <person name="Abouelleil A."/>
            <person name="Chapman S.B."/>
            <person name="Priest M."/>
            <person name="Young S.K."/>
            <person name="Wortman J."/>
            <person name="Nusbaum C."/>
            <person name="Birren B."/>
        </authorList>
    </citation>
    <scope>NUCLEOTIDE SEQUENCE [LARGE SCALE GENOMIC DNA]</scope>
    <source>
        <strain evidence="3 4">CBS 121828</strain>
    </source>
</reference>
<gene>
    <name evidence="3" type="ORF">PV11_04083</name>
</gene>
<dbReference type="AlphaFoldDB" id="A0A0D1X2W8"/>
<feature type="domain" description="Poly(A) RNA polymerase mitochondrial-like central palm" evidence="2">
    <location>
        <begin position="204"/>
        <end position="348"/>
    </location>
</feature>
<dbReference type="GO" id="GO:0010605">
    <property type="term" value="P:negative regulation of macromolecule metabolic process"/>
    <property type="evidence" value="ECO:0007669"/>
    <property type="project" value="UniProtKB-ARBA"/>
</dbReference>
<dbReference type="HOGENOM" id="CLU_019612_0_0_1"/>
<dbReference type="GO" id="GO:0043634">
    <property type="term" value="P:polyadenylation-dependent ncRNA catabolic process"/>
    <property type="evidence" value="ECO:0007669"/>
    <property type="project" value="TreeGrafter"/>
</dbReference>
<dbReference type="GO" id="GO:0031123">
    <property type="term" value="P:RNA 3'-end processing"/>
    <property type="evidence" value="ECO:0007669"/>
    <property type="project" value="TreeGrafter"/>
</dbReference>
<accession>A0A0D1X2W8</accession>
<evidence type="ECO:0000256" key="1">
    <source>
        <dbReference type="SAM" id="MobiDB-lite"/>
    </source>
</evidence>
<sequence>MLSVSPLPRTYASLRRCNASTLTLLKSKAGKAAYLHHGRSLAADIDHENGEQTSAGAPPLTFPHEPNIDINSLSNTLDAHREANRTSLIRKVGQTGRSVRLRNDNLPVSDPSRTQNGKLWPSEVAASPKTRTWNESRKVELFSARSDRDTRGKSRRNQGKYREVTLLWQVKEDEEALSTRSRLPWMAFLPKPQDGTWISAVDRLSAEIRAFGEYSTPSEDEKRAAENALSEIIRTIQLADPNLDIDVIGSRASGFDDPLSDLDLNVTNPLSPRAMNKLKTPYEILRFLENAFRGKHRKIHLGACPVEVLLNVRHAKVPILICQHRRSGLPVQIQSTPRAFDNTEYVKAFHKEFPTLRPLFKVIKQILAMRGLNIGSHGGLTSYPLIIMIVAALKFSEGQIERMDAGKQLLYFLDMYTQVDFTSQGISTRPLRYFPKYLGNDDHRQKPLAAEKELAATSAIFEKELAGQRRMGVRDKGDLFLMTLQDPADPFNELGKSVYLIKDIQETLIGIRTKLKASMSEWEELQPQPGSSQGQYRTHSLLEPCISGDYRTYEQERNDLQLLGHEQVAPGKRLK</sequence>
<dbReference type="PANTHER" id="PTHR23092:SF15">
    <property type="entry name" value="INACTIVE NON-CANONICAL POLY(A) RNA POLYMERASE PROTEIN TRF4-2-RELATED"/>
    <property type="match status" value="1"/>
</dbReference>
<organism evidence="3 4">
    <name type="scientific">Exophiala sideris</name>
    <dbReference type="NCBI Taxonomy" id="1016849"/>
    <lineage>
        <taxon>Eukaryota</taxon>
        <taxon>Fungi</taxon>
        <taxon>Dikarya</taxon>
        <taxon>Ascomycota</taxon>
        <taxon>Pezizomycotina</taxon>
        <taxon>Eurotiomycetes</taxon>
        <taxon>Chaetothyriomycetidae</taxon>
        <taxon>Chaetothyriales</taxon>
        <taxon>Herpotrichiellaceae</taxon>
        <taxon>Exophiala</taxon>
    </lineage>
</organism>
<name>A0A0D1X2W8_9EURO</name>
<dbReference type="InterPro" id="IPR045862">
    <property type="entry name" value="Trf4-like"/>
</dbReference>
<evidence type="ECO:0000313" key="4">
    <source>
        <dbReference type="Proteomes" id="UP000053599"/>
    </source>
</evidence>
<dbReference type="PANTHER" id="PTHR23092">
    <property type="entry name" value="POLY(A) RNA POLYMERASE"/>
    <property type="match status" value="1"/>
</dbReference>
<dbReference type="GO" id="GO:0003729">
    <property type="term" value="F:mRNA binding"/>
    <property type="evidence" value="ECO:0007669"/>
    <property type="project" value="TreeGrafter"/>
</dbReference>
<dbReference type="SUPFAM" id="SSF81631">
    <property type="entry name" value="PAP/OAS1 substrate-binding domain"/>
    <property type="match status" value="1"/>
</dbReference>
<dbReference type="SUPFAM" id="SSF81301">
    <property type="entry name" value="Nucleotidyltransferase"/>
    <property type="match status" value="1"/>
</dbReference>
<dbReference type="Gene3D" id="1.10.1410.10">
    <property type="match status" value="1"/>
</dbReference>
<dbReference type="OrthoDB" id="273917at2759"/>
<dbReference type="GO" id="GO:0031499">
    <property type="term" value="C:TRAMP complex"/>
    <property type="evidence" value="ECO:0007669"/>
    <property type="project" value="TreeGrafter"/>
</dbReference>
<dbReference type="InterPro" id="IPR054708">
    <property type="entry name" value="MTPAP-like_central"/>
</dbReference>
<dbReference type="GO" id="GO:1990817">
    <property type="term" value="F:poly(A) RNA polymerase activity"/>
    <property type="evidence" value="ECO:0007669"/>
    <property type="project" value="InterPro"/>
</dbReference>
<dbReference type="STRING" id="1016849.A0A0D1X2W8"/>
<dbReference type="GO" id="GO:0005730">
    <property type="term" value="C:nucleolus"/>
    <property type="evidence" value="ECO:0007669"/>
    <property type="project" value="TreeGrafter"/>
</dbReference>
<dbReference type="EMBL" id="KN846952">
    <property type="protein sequence ID" value="KIV81936.1"/>
    <property type="molecule type" value="Genomic_DNA"/>
</dbReference>
<dbReference type="Pfam" id="PF22600">
    <property type="entry name" value="MTPAP-like_central"/>
    <property type="match status" value="1"/>
</dbReference>
<dbReference type="Proteomes" id="UP000053599">
    <property type="component" value="Unassembled WGS sequence"/>
</dbReference>
<protein>
    <recommendedName>
        <fullName evidence="2">Poly(A) RNA polymerase mitochondrial-like central palm domain-containing protein</fullName>
    </recommendedName>
</protein>
<feature type="region of interest" description="Disordered" evidence="1">
    <location>
        <begin position="101"/>
        <end position="132"/>
    </location>
</feature>
<evidence type="ECO:0000259" key="2">
    <source>
        <dbReference type="Pfam" id="PF22600"/>
    </source>
</evidence>